<evidence type="ECO:0000313" key="3">
    <source>
        <dbReference type="Proteomes" id="UP000249045"/>
    </source>
</evidence>
<comment type="caution">
    <text evidence="2">The sequence shown here is derived from an EMBL/GenBank/DDBJ whole genome shotgun (WGS) entry which is preliminary data.</text>
</comment>
<keyword evidence="3" id="KW-1185">Reference proteome</keyword>
<name>A0ABX9D4X0_9ACTN</name>
<protein>
    <submittedName>
        <fullName evidence="2">Uncharacterized protein</fullName>
    </submittedName>
</protein>
<evidence type="ECO:0000256" key="1">
    <source>
        <dbReference type="SAM" id="Phobius"/>
    </source>
</evidence>
<accession>A0ABX9D4X0</accession>
<dbReference type="EMBL" id="PYAC01000007">
    <property type="protein sequence ID" value="RAO21542.1"/>
    <property type="molecule type" value="Genomic_DNA"/>
</dbReference>
<keyword evidence="1" id="KW-0472">Membrane</keyword>
<reference evidence="2 3" key="1">
    <citation type="submission" date="2018-03" db="EMBL/GenBank/DDBJ databases">
        <title>Defining the species Micromonospora saelicesensis and Micromonospora noduli under the framework of genomics.</title>
        <authorList>
            <person name="Riesco R."/>
            <person name="Trujillo M.E."/>
        </authorList>
    </citation>
    <scope>NUCLEOTIDE SEQUENCE [LARGE SCALE GENOMIC DNA]</scope>
    <source>
        <strain evidence="2 3">MED15</strain>
    </source>
</reference>
<keyword evidence="1" id="KW-1133">Transmembrane helix</keyword>
<evidence type="ECO:0000313" key="2">
    <source>
        <dbReference type="EMBL" id="RAO21542.1"/>
    </source>
</evidence>
<feature type="transmembrane region" description="Helical" evidence="1">
    <location>
        <begin position="12"/>
        <end position="32"/>
    </location>
</feature>
<keyword evidence="1" id="KW-0812">Transmembrane</keyword>
<dbReference type="Proteomes" id="UP000249045">
    <property type="component" value="Unassembled WGS sequence"/>
</dbReference>
<sequence>MVQFNVSLRAPQVVVIQILVTILLIIGVAPQLV</sequence>
<organism evidence="2 3">
    <name type="scientific">Micromonospora noduli</name>
    <dbReference type="NCBI Taxonomy" id="709876"/>
    <lineage>
        <taxon>Bacteria</taxon>
        <taxon>Bacillati</taxon>
        <taxon>Actinomycetota</taxon>
        <taxon>Actinomycetes</taxon>
        <taxon>Micromonosporales</taxon>
        <taxon>Micromonosporaceae</taxon>
        <taxon>Micromonospora</taxon>
    </lineage>
</organism>
<proteinExistence type="predicted"/>
<gene>
    <name evidence="2" type="ORF">MED15_01990</name>
</gene>